<feature type="compositionally biased region" description="Basic residues" evidence="1">
    <location>
        <begin position="1146"/>
        <end position="1159"/>
    </location>
</feature>
<proteinExistence type="predicted"/>
<protein>
    <submittedName>
        <fullName evidence="2">Uncharacterized protein</fullName>
    </submittedName>
</protein>
<dbReference type="EMBL" id="MN740288">
    <property type="protein sequence ID" value="QHT98169.1"/>
    <property type="molecule type" value="Genomic_DNA"/>
</dbReference>
<evidence type="ECO:0000256" key="1">
    <source>
        <dbReference type="SAM" id="MobiDB-lite"/>
    </source>
</evidence>
<sequence>MLEINSNVSMRNKEKLLKDAVSIVKGYHLPRYKTEEPNKAKVKNAKLFNAQMKDAKLAAKRAETLRRVAGNNTTGGSNVRGRMIPTAMRLRVKEGNIRTLQEYKNYIQKYQATVPNTLKNNRDKNENFLRNPNKYNYVLSNTNEKGERFVSVKKKKRNSESTGMNTMNEAVMRLRPGKSLKSIPWQWSCPIPFEMQSHQYTGAITSTRLGNNSNTNPTKIIEQYVPTGQLLYHSAGSGKTLLMLLTVFFWMMKWWGTPSVYTLPRSLTNVKQRGICKMIIFISETAQVKELKGQNGMDLFMKIMGKVSSNKSSDALIKFNEKWNEFLNFLPEKKVVLKFSPKEHPDFKMKQVPRYADNMSYGKVKSWRGEGIVAIMCKGNHPFFRKSVRTMGMIQAQESEYTTSTKWDAYKFDSEGKPIYPTSFTSNSQKGIELKSQFSHPWRGYGQLNIYLQNVTYLYSVIKMVSKSNTRSAAEMQKMNDTYTDIYKNYHVAKGAYHLFTEEMIVQLYSRVKVFTTMAASVAAMSLVGPDGMSPTSGMRLHYKNVSNEPLQGDQGLLEILSEGDFIRFRVGNNEADKKMNFTDEAKLSELRVACGDHWKEWAEANLGGVSPFYKVMGTKKVKYKKGKKDAEFTFIKLQRMLIHSFTNRGSAFDPIHEGNADEVLSEKQSSTSTTASHSNIKKGFQIYDLVRPSYEPQPVDPIETFCDSADMRPAQQSLPSQALKLILANSGAEMRDKKTYQLTPKEKPNGSSDWGANLKKVGLASNNLWWVSYGEHEHWTGGEDDRAAKWDNLKEAINGTLKKPSGEDFLLKLKEKIMAAPKMPDTLLLGMTSQMALQLFHKLPDGALFIVDEIQKYVGNQDKPGNLSSINNIVERQNFYCMLSEAVKPKDELCAADKNNTRGGTNKNIFNNNDNRSNKKSTSKVENYEVFCKRAAALANNPSNNMLEGKKTDPFLLLPHMKPLKHSDASSARKFTKSPGGGYIQGASATPSIVDLDAKASNSVNELERMWRLIGSCRNQVITPINRSMLKAGREITTTSGKKVTQNINLVKNTYRKKMKRWLRDSKILISFIDLSMDPTKVPLSTGRGKNSITKSSSIVQVDLDMRNRKKRLHEFNFGTSNSVEDRIGYPTMNLQNNNNAPTRATKKAPTRATKKATTKSGGKTNAAKANKTNEALKGKQTQSGGERDWGENVSDVYRRHKALMDNDRQKRAMRLV</sequence>
<name>A0A6C0J000_9ZZZZ</name>
<reference evidence="2" key="1">
    <citation type="journal article" date="2020" name="Nature">
        <title>Giant virus diversity and host interactions through global metagenomics.</title>
        <authorList>
            <person name="Schulz F."/>
            <person name="Roux S."/>
            <person name="Paez-Espino D."/>
            <person name="Jungbluth S."/>
            <person name="Walsh D.A."/>
            <person name="Denef V.J."/>
            <person name="McMahon K.D."/>
            <person name="Konstantinidis K.T."/>
            <person name="Eloe-Fadrosh E.A."/>
            <person name="Kyrpides N.C."/>
            <person name="Woyke T."/>
        </authorList>
    </citation>
    <scope>NUCLEOTIDE SEQUENCE</scope>
    <source>
        <strain evidence="2">GVMAG-M-3300025626-8</strain>
    </source>
</reference>
<feature type="region of interest" description="Disordered" evidence="1">
    <location>
        <begin position="1134"/>
        <end position="1195"/>
    </location>
</feature>
<organism evidence="2">
    <name type="scientific">viral metagenome</name>
    <dbReference type="NCBI Taxonomy" id="1070528"/>
    <lineage>
        <taxon>unclassified sequences</taxon>
        <taxon>metagenomes</taxon>
        <taxon>organismal metagenomes</taxon>
    </lineage>
</organism>
<dbReference type="AlphaFoldDB" id="A0A6C0J000"/>
<evidence type="ECO:0000313" key="2">
    <source>
        <dbReference type="EMBL" id="QHT98169.1"/>
    </source>
</evidence>
<accession>A0A6C0J000</accession>
<feature type="compositionally biased region" description="Low complexity" evidence="1">
    <location>
        <begin position="1160"/>
        <end position="1175"/>
    </location>
</feature>